<sequence length="287" mass="33780">MKNKSKKVGLYDPYLDTLGGGEKHILSILAVFAELGYEINIFWDKNLTKEIKNRFNLRCIDTSKYLPNIFKNNSFPLKTLRTLQTLKIFDYFFYVTDGSYFFSGAKKNFVYAMIPDKKLYSQSLINKLKLINYQFITHSIFTQKWLGKFGIKSEVIMPYLDNELINQSINFEKKEKIILSVGRFFSHLHSKRQDLIIQTFKELKKKSKKFAGYKLILAGGLMEEDRDYFNSLKDLAKNDSSIVFKLNVELYELYRLYRLSTYYWHFAGLGVDEEKNPELVEHFGITP</sequence>
<evidence type="ECO:0000313" key="2">
    <source>
        <dbReference type="EMBL" id="PJA55683.1"/>
    </source>
</evidence>
<dbReference type="AlphaFoldDB" id="A0A2M7XY81"/>
<organism evidence="2 3">
    <name type="scientific">Candidatus Roizmanbacteria bacterium CG_4_9_14_3_um_filter_33_18</name>
    <dbReference type="NCBI Taxonomy" id="1974841"/>
    <lineage>
        <taxon>Bacteria</taxon>
        <taxon>Candidatus Roizmaniibacteriota</taxon>
    </lineage>
</organism>
<gene>
    <name evidence="2" type="ORF">CO165_02245</name>
</gene>
<dbReference type="Pfam" id="PF00534">
    <property type="entry name" value="Glycos_transf_1"/>
    <property type="match status" value="1"/>
</dbReference>
<evidence type="ECO:0000313" key="3">
    <source>
        <dbReference type="Proteomes" id="UP000229647"/>
    </source>
</evidence>
<protein>
    <recommendedName>
        <fullName evidence="1">Glycosyl transferase family 1 domain-containing protein</fullName>
    </recommendedName>
</protein>
<feature type="non-terminal residue" evidence="2">
    <location>
        <position position="287"/>
    </location>
</feature>
<accession>A0A2M7XY81</accession>
<dbReference type="InterPro" id="IPR001296">
    <property type="entry name" value="Glyco_trans_1"/>
</dbReference>
<evidence type="ECO:0000259" key="1">
    <source>
        <dbReference type="Pfam" id="PF00534"/>
    </source>
</evidence>
<dbReference type="Gene3D" id="3.40.50.2000">
    <property type="entry name" value="Glycogen Phosphorylase B"/>
    <property type="match status" value="1"/>
</dbReference>
<feature type="domain" description="Glycosyl transferase family 1" evidence="1">
    <location>
        <begin position="163"/>
        <end position="286"/>
    </location>
</feature>
<proteinExistence type="predicted"/>
<dbReference type="SUPFAM" id="SSF53756">
    <property type="entry name" value="UDP-Glycosyltransferase/glycogen phosphorylase"/>
    <property type="match status" value="1"/>
</dbReference>
<dbReference type="Proteomes" id="UP000229647">
    <property type="component" value="Unassembled WGS sequence"/>
</dbReference>
<dbReference type="GO" id="GO:0016757">
    <property type="term" value="F:glycosyltransferase activity"/>
    <property type="evidence" value="ECO:0007669"/>
    <property type="project" value="InterPro"/>
</dbReference>
<name>A0A2M7XY81_9BACT</name>
<reference evidence="3" key="1">
    <citation type="submission" date="2017-09" db="EMBL/GenBank/DDBJ databases">
        <title>Depth-based differentiation of microbial function through sediment-hosted aquifers and enrichment of novel symbionts in the deep terrestrial subsurface.</title>
        <authorList>
            <person name="Probst A.J."/>
            <person name="Ladd B."/>
            <person name="Jarett J.K."/>
            <person name="Geller-Mcgrath D.E."/>
            <person name="Sieber C.M.K."/>
            <person name="Emerson J.B."/>
            <person name="Anantharaman K."/>
            <person name="Thomas B.C."/>
            <person name="Malmstrom R."/>
            <person name="Stieglmeier M."/>
            <person name="Klingl A."/>
            <person name="Woyke T."/>
            <person name="Ryan C.M."/>
            <person name="Banfield J.F."/>
        </authorList>
    </citation>
    <scope>NUCLEOTIDE SEQUENCE [LARGE SCALE GENOMIC DNA]</scope>
</reference>
<comment type="caution">
    <text evidence="2">The sequence shown here is derived from an EMBL/GenBank/DDBJ whole genome shotgun (WGS) entry which is preliminary data.</text>
</comment>
<dbReference type="EMBL" id="PFWL01000099">
    <property type="protein sequence ID" value="PJA55683.1"/>
    <property type="molecule type" value="Genomic_DNA"/>
</dbReference>